<protein>
    <submittedName>
        <fullName evidence="1">Uncharacterized protein</fullName>
    </submittedName>
</protein>
<accession>A0A9W9LL26</accession>
<dbReference type="OrthoDB" id="3352776at2759"/>
<evidence type="ECO:0000313" key="1">
    <source>
        <dbReference type="EMBL" id="KAJ5162272.1"/>
    </source>
</evidence>
<comment type="caution">
    <text evidence="1">The sequence shown here is derived from an EMBL/GenBank/DDBJ whole genome shotgun (WGS) entry which is preliminary data.</text>
</comment>
<reference evidence="1" key="2">
    <citation type="journal article" date="2023" name="IMA Fungus">
        <title>Comparative genomic study of the Penicillium genus elucidates a diverse pangenome and 15 lateral gene transfer events.</title>
        <authorList>
            <person name="Petersen C."/>
            <person name="Sorensen T."/>
            <person name="Nielsen M.R."/>
            <person name="Sondergaard T.E."/>
            <person name="Sorensen J.L."/>
            <person name="Fitzpatrick D.A."/>
            <person name="Frisvad J.C."/>
            <person name="Nielsen K.L."/>
        </authorList>
    </citation>
    <scope>NUCLEOTIDE SEQUENCE</scope>
    <source>
        <strain evidence="1">IBT 21917</strain>
    </source>
</reference>
<dbReference type="Proteomes" id="UP001146351">
    <property type="component" value="Unassembled WGS sequence"/>
</dbReference>
<dbReference type="AlphaFoldDB" id="A0A9W9LL26"/>
<dbReference type="EMBL" id="JAPQKO010000005">
    <property type="protein sequence ID" value="KAJ5162272.1"/>
    <property type="molecule type" value="Genomic_DNA"/>
</dbReference>
<gene>
    <name evidence="1" type="ORF">N7492_007664</name>
</gene>
<keyword evidence="2" id="KW-1185">Reference proteome</keyword>
<organism evidence="1 2">
    <name type="scientific">Penicillium capsulatum</name>
    <dbReference type="NCBI Taxonomy" id="69766"/>
    <lineage>
        <taxon>Eukaryota</taxon>
        <taxon>Fungi</taxon>
        <taxon>Dikarya</taxon>
        <taxon>Ascomycota</taxon>
        <taxon>Pezizomycotina</taxon>
        <taxon>Eurotiomycetes</taxon>
        <taxon>Eurotiomycetidae</taxon>
        <taxon>Eurotiales</taxon>
        <taxon>Aspergillaceae</taxon>
        <taxon>Penicillium</taxon>
    </lineage>
</organism>
<proteinExistence type="predicted"/>
<name>A0A9W9LL26_9EURO</name>
<reference evidence="1" key="1">
    <citation type="submission" date="2022-11" db="EMBL/GenBank/DDBJ databases">
        <authorList>
            <person name="Petersen C."/>
        </authorList>
    </citation>
    <scope>NUCLEOTIDE SEQUENCE</scope>
    <source>
        <strain evidence="1">IBT 21917</strain>
    </source>
</reference>
<evidence type="ECO:0000313" key="2">
    <source>
        <dbReference type="Proteomes" id="UP001146351"/>
    </source>
</evidence>
<sequence length="221" mass="24069">MYNSTSTMAPRSTLLDPIHTLLNALTSPPAHAPITALISTFTTVPTPIIHEHGLPQLAPFLGRTFTGQDGIARYFELLTEYLSISNMTFESDDAWLVDESCMAVSLRGSATFTWKSTQQGWDETFVYRIALAEEAGPDARPGLKIYEYRVWADSGAAYLARLGRLGDLGTYSDEGIHVPGEKGGGQEYRVIEGQTRKAIDRKRSGCQDVLGGGLNVYGSCG</sequence>